<dbReference type="Gene3D" id="2.40.128.580">
    <property type="entry name" value="GXWXG domain"/>
    <property type="match status" value="1"/>
</dbReference>
<evidence type="ECO:0000259" key="2">
    <source>
        <dbReference type="Pfam" id="PF14232"/>
    </source>
</evidence>
<evidence type="ECO:0000313" key="3">
    <source>
        <dbReference type="EMBL" id="SES28047.1"/>
    </source>
</evidence>
<protein>
    <recommendedName>
        <fullName evidence="5">GXWXG protein</fullName>
    </recommendedName>
</protein>
<feature type="domain" description="DUF4334" evidence="2">
    <location>
        <begin position="121"/>
        <end position="174"/>
    </location>
</feature>
<proteinExistence type="predicted"/>
<dbReference type="Pfam" id="PF14232">
    <property type="entry name" value="DUF4334"/>
    <property type="match status" value="1"/>
</dbReference>
<sequence>MRDAERWILDVERAGTEAGRALAVFDGLEAVAPDEMIGRWDGRGIHTGHPLDGLLEAADWRGKAFLGPDLVHPLLVGQGGASLDAGRIPLGLALRLRPQRWPGAGAAIRACRPLFATARPTARLREMRHRGRLGAAMIYDRQPIIDHFRRAGPDLLLGLMELRGTPPLFFTLRRRAGDKSGRRP</sequence>
<dbReference type="Pfam" id="PF14231">
    <property type="entry name" value="GXWXG"/>
    <property type="match status" value="1"/>
</dbReference>
<gene>
    <name evidence="3" type="ORF">SAMN04490244_10933</name>
</gene>
<dbReference type="EMBL" id="FOGU01000009">
    <property type="protein sequence ID" value="SES28047.1"/>
    <property type="molecule type" value="Genomic_DNA"/>
</dbReference>
<accession>A0A1H9W2Z1</accession>
<reference evidence="3 4" key="1">
    <citation type="submission" date="2016-10" db="EMBL/GenBank/DDBJ databases">
        <authorList>
            <person name="de Groot N.N."/>
        </authorList>
    </citation>
    <scope>NUCLEOTIDE SEQUENCE [LARGE SCALE GENOMIC DNA]</scope>
    <source>
        <strain evidence="3 4">DSM 23042</strain>
    </source>
</reference>
<dbReference type="OrthoDB" id="8905397at2"/>
<evidence type="ECO:0000259" key="1">
    <source>
        <dbReference type="Pfam" id="PF14231"/>
    </source>
</evidence>
<dbReference type="Proteomes" id="UP000198885">
    <property type="component" value="Unassembled WGS sequence"/>
</dbReference>
<name>A0A1H9W2Z1_9RHOB</name>
<dbReference type="AlphaFoldDB" id="A0A1H9W2Z1"/>
<dbReference type="RefSeq" id="WP_092694963.1">
    <property type="nucleotide sequence ID" value="NZ_FOGU01000009.1"/>
</dbReference>
<evidence type="ECO:0000313" key="4">
    <source>
        <dbReference type="Proteomes" id="UP000198885"/>
    </source>
</evidence>
<dbReference type="InterPro" id="IPR025568">
    <property type="entry name" value="DUF4334"/>
</dbReference>
<keyword evidence="4" id="KW-1185">Reference proteome</keyword>
<organism evidence="3 4">
    <name type="scientific">Tranquillimonas rosea</name>
    <dbReference type="NCBI Taxonomy" id="641238"/>
    <lineage>
        <taxon>Bacteria</taxon>
        <taxon>Pseudomonadati</taxon>
        <taxon>Pseudomonadota</taxon>
        <taxon>Alphaproteobacteria</taxon>
        <taxon>Rhodobacterales</taxon>
        <taxon>Roseobacteraceae</taxon>
        <taxon>Tranquillimonas</taxon>
    </lineage>
</organism>
<dbReference type="STRING" id="641238.SAMN04490244_10933"/>
<dbReference type="InterPro" id="IPR025951">
    <property type="entry name" value="GXWXG_dom"/>
</dbReference>
<evidence type="ECO:0008006" key="5">
    <source>
        <dbReference type="Google" id="ProtNLM"/>
    </source>
</evidence>
<feature type="domain" description="GXWXG" evidence="1">
    <location>
        <begin position="23"/>
        <end position="77"/>
    </location>
</feature>